<gene>
    <name evidence="1" type="ORF">ERS852444_03541</name>
</gene>
<evidence type="ECO:0008006" key="3">
    <source>
        <dbReference type="Google" id="ProtNLM"/>
    </source>
</evidence>
<organism evidence="1 2">
    <name type="scientific">Roseburia inulinivorans</name>
    <dbReference type="NCBI Taxonomy" id="360807"/>
    <lineage>
        <taxon>Bacteria</taxon>
        <taxon>Bacillati</taxon>
        <taxon>Bacillota</taxon>
        <taxon>Clostridia</taxon>
        <taxon>Lachnospirales</taxon>
        <taxon>Lachnospiraceae</taxon>
        <taxon>Roseburia</taxon>
    </lineage>
</organism>
<evidence type="ECO:0000313" key="1">
    <source>
        <dbReference type="EMBL" id="CUN31026.1"/>
    </source>
</evidence>
<accession>A0A173VWK4</accession>
<sequence length="82" mass="9988">MDCNEFKKWLVKKNKYTDASIKDIVSRLRRANNILTFQNEDIYLFRLNQCEEFQKASVTVKSQIRRSVRLYFQYLEETENTQ</sequence>
<dbReference type="AlphaFoldDB" id="A0A173VWK4"/>
<proteinExistence type="predicted"/>
<dbReference type="Proteomes" id="UP000095453">
    <property type="component" value="Unassembled WGS sequence"/>
</dbReference>
<protein>
    <recommendedName>
        <fullName evidence="3">Core-binding (CB) domain-containing protein</fullName>
    </recommendedName>
</protein>
<reference evidence="1 2" key="1">
    <citation type="submission" date="2015-09" db="EMBL/GenBank/DDBJ databases">
        <authorList>
            <consortium name="Pathogen Informatics"/>
        </authorList>
    </citation>
    <scope>NUCLEOTIDE SEQUENCE [LARGE SCALE GENOMIC DNA]</scope>
    <source>
        <strain evidence="1 2">2789STDY5608887</strain>
    </source>
</reference>
<dbReference type="EMBL" id="CYXX01000050">
    <property type="protein sequence ID" value="CUN31026.1"/>
    <property type="molecule type" value="Genomic_DNA"/>
</dbReference>
<evidence type="ECO:0000313" key="2">
    <source>
        <dbReference type="Proteomes" id="UP000095453"/>
    </source>
</evidence>
<name>A0A173VWK4_9FIRM</name>